<dbReference type="GO" id="GO:0005524">
    <property type="term" value="F:ATP binding"/>
    <property type="evidence" value="ECO:0007669"/>
    <property type="project" value="InterPro"/>
</dbReference>
<dbReference type="Pfam" id="PF00069">
    <property type="entry name" value="Pkinase"/>
    <property type="match status" value="1"/>
</dbReference>
<feature type="domain" description="Protein kinase" evidence="2">
    <location>
        <begin position="303"/>
        <end position="542"/>
    </location>
</feature>
<feature type="compositionally biased region" description="Polar residues" evidence="1">
    <location>
        <begin position="774"/>
        <end position="783"/>
    </location>
</feature>
<dbReference type="GeneID" id="28840321"/>
<dbReference type="PANTHER" id="PTHR44329">
    <property type="entry name" value="SERINE/THREONINE-PROTEIN KINASE TNNI3K-RELATED"/>
    <property type="match status" value="1"/>
</dbReference>
<feature type="region of interest" description="Disordered" evidence="1">
    <location>
        <begin position="795"/>
        <end position="826"/>
    </location>
</feature>
<feature type="compositionally biased region" description="Acidic residues" evidence="1">
    <location>
        <begin position="1021"/>
        <end position="1030"/>
    </location>
</feature>
<evidence type="ECO:0000259" key="2">
    <source>
        <dbReference type="PROSITE" id="PS50011"/>
    </source>
</evidence>
<reference evidence="4" key="2">
    <citation type="journal article" date="2018" name="Nat. Commun.">
        <title>Extreme sensitivity to ultraviolet light in the fungal pathogen causing white-nose syndrome of bats.</title>
        <authorList>
            <person name="Palmer J.M."/>
            <person name="Drees K.P."/>
            <person name="Foster J.T."/>
            <person name="Lindner D.L."/>
        </authorList>
    </citation>
    <scope>NUCLEOTIDE SEQUENCE [LARGE SCALE GENOMIC DNA]</scope>
    <source>
        <strain evidence="4">UAMH 10579</strain>
    </source>
</reference>
<organism evidence="3 4">
    <name type="scientific">Pseudogymnoascus verrucosus</name>
    <dbReference type="NCBI Taxonomy" id="342668"/>
    <lineage>
        <taxon>Eukaryota</taxon>
        <taxon>Fungi</taxon>
        <taxon>Dikarya</taxon>
        <taxon>Ascomycota</taxon>
        <taxon>Pezizomycotina</taxon>
        <taxon>Leotiomycetes</taxon>
        <taxon>Thelebolales</taxon>
        <taxon>Thelebolaceae</taxon>
        <taxon>Pseudogymnoascus</taxon>
    </lineage>
</organism>
<feature type="region of interest" description="Disordered" evidence="1">
    <location>
        <begin position="1006"/>
        <end position="1030"/>
    </location>
</feature>
<dbReference type="RefSeq" id="XP_059319662.1">
    <property type="nucleotide sequence ID" value="XM_059463842.1"/>
</dbReference>
<dbReference type="GO" id="GO:0004674">
    <property type="term" value="F:protein serine/threonine kinase activity"/>
    <property type="evidence" value="ECO:0007669"/>
    <property type="project" value="TreeGrafter"/>
</dbReference>
<dbReference type="InterPro" id="IPR000719">
    <property type="entry name" value="Prot_kinase_dom"/>
</dbReference>
<feature type="region of interest" description="Disordered" evidence="1">
    <location>
        <begin position="911"/>
        <end position="938"/>
    </location>
</feature>
<dbReference type="Proteomes" id="UP000091956">
    <property type="component" value="Unassembled WGS sequence"/>
</dbReference>
<dbReference type="STRING" id="342668.A0A1B8GK18"/>
<dbReference type="PROSITE" id="PS50011">
    <property type="entry name" value="PROTEIN_KINASE_DOM"/>
    <property type="match status" value="1"/>
</dbReference>
<protein>
    <recommendedName>
        <fullName evidence="2">Protein kinase domain-containing protein</fullName>
    </recommendedName>
</protein>
<feature type="region of interest" description="Disordered" evidence="1">
    <location>
        <begin position="760"/>
        <end position="783"/>
    </location>
</feature>
<dbReference type="InterPro" id="IPR011009">
    <property type="entry name" value="Kinase-like_dom_sf"/>
</dbReference>
<dbReference type="Gene3D" id="1.10.510.10">
    <property type="entry name" value="Transferase(Phosphotransferase) domain 1"/>
    <property type="match status" value="1"/>
</dbReference>
<dbReference type="SUPFAM" id="SSF56112">
    <property type="entry name" value="Protein kinase-like (PK-like)"/>
    <property type="match status" value="1"/>
</dbReference>
<evidence type="ECO:0000313" key="3">
    <source>
        <dbReference type="EMBL" id="OBT96197.2"/>
    </source>
</evidence>
<accession>A0A1B8GK18</accession>
<keyword evidence="4" id="KW-1185">Reference proteome</keyword>
<sequence length="1030" mass="113126">MAKFLPFQDATTQMLLPHETLDTDHRSVWPWKRWFAKEEPLTPRPDEQAAAAPRSNLARRISRKAIPGLPRPGTFKRQQSELRHNLEAVKAKQNERRAFSVDPHRADQLCDSPKTSTLSLPRNSAPTLIGVATDDADVTTEEQQAISELAEPEIPRDDFTEHPAPHSIAGSDGLLDEELDKKWILNLSMHFRDRSNREKFFVTYAETPTHWRRVTISLDYRDAPPGSLEEELQQTQYQRDKSARIYDAIRESLPDIQFYDTVTNLKLQTESDRLHVHVTEDIHEVIQFPPVSAINHLYCQRVKEQDLVFDSHLSGFVYKVTVNGRVFIKKEIPGPDTVEEFLYEVNALHRLSGSDSVIQFGGVITSNDGSLLKGLLISFAEKGALIDVIYDGKDELSWPRRERWAKQIVQGLSEIHEAGFVQGDFTLSNIVIDGDDNAKIIDINRRGCPVGWEPPEVAALIESKQRISMYIGVKSDIFQLGMVLWALAMQQDEPENQPRPLTLASAPQEIPSYYRALVGICLSDDPRTRCHTTSLLSMFPEMEGDDHGRDYGNQPSDRAESQYIDPAHAVERDDIDNFRLMDSQTTERGGIAPSTGTHTYVNAPTDMSGEAYFFPRRGRSPPRSAIGELEFEPRIVTVSPGRHYLDENQVNESVPDNVVDDFVVPHDIADSDAIGGGEATVHFDIEDVIGDDEHTNSGENRHAIDASENSPEDMDHINNAAEDVTTSPAHGIVATKNIATAVATESASLINGDAIETSAIAPTEKSEDVLRSPGNENATESNTTVPMDHENIQIPTATVTNEDDGDKREDATENHMVTPDNGKSTFDAATIATSNDSGYAQSATEDNSTVAGYRSDDIEIMSGDVSYITGNVTEDRAIAAGDGIEETHSVAVKTTDGDANNAIEDKIEDDTVLGGASNSTGDKITGDSVAPGAAVGQSAIPRDEAKECGEVTTDDFVMLGLGTKHGDDDGVLATRDVTGTATLEHQHQDKNLEQTEAAIGDLTGIGGHSTLEHSDIPQGISDDDLMTDMP</sequence>
<feature type="region of interest" description="Disordered" evidence="1">
    <location>
        <begin position="691"/>
        <end position="715"/>
    </location>
</feature>
<evidence type="ECO:0000256" key="1">
    <source>
        <dbReference type="SAM" id="MobiDB-lite"/>
    </source>
</evidence>
<reference evidence="3 4" key="1">
    <citation type="submission" date="2016-03" db="EMBL/GenBank/DDBJ databases">
        <title>Comparative genomics of Pseudogymnoascus destructans, the fungus causing white-nose syndrome of bats.</title>
        <authorList>
            <person name="Palmer J.M."/>
            <person name="Drees K.P."/>
            <person name="Foster J.T."/>
            <person name="Lindner D.L."/>
        </authorList>
    </citation>
    <scope>NUCLEOTIDE SEQUENCE [LARGE SCALE GENOMIC DNA]</scope>
    <source>
        <strain evidence="3 4">UAMH 10579</strain>
    </source>
</reference>
<evidence type="ECO:0000313" key="4">
    <source>
        <dbReference type="Proteomes" id="UP000091956"/>
    </source>
</evidence>
<dbReference type="EMBL" id="KV460230">
    <property type="protein sequence ID" value="OBT96197.2"/>
    <property type="molecule type" value="Genomic_DNA"/>
</dbReference>
<dbReference type="AlphaFoldDB" id="A0A1B8GK18"/>
<dbReference type="InterPro" id="IPR051681">
    <property type="entry name" value="Ser/Thr_Kinases-Pseudokinases"/>
</dbReference>
<name>A0A1B8GK18_9PEZI</name>
<gene>
    <name evidence="3" type="ORF">VE01_06935</name>
</gene>
<feature type="compositionally biased region" description="Basic and acidic residues" evidence="1">
    <location>
        <begin position="691"/>
        <end position="705"/>
    </location>
</feature>
<proteinExistence type="predicted"/>